<organism evidence="2 3">
    <name type="scientific">Leptolyngbya cf. ectocarpi LEGE 11479</name>
    <dbReference type="NCBI Taxonomy" id="1828722"/>
    <lineage>
        <taxon>Bacteria</taxon>
        <taxon>Bacillati</taxon>
        <taxon>Cyanobacteriota</taxon>
        <taxon>Cyanophyceae</taxon>
        <taxon>Leptolyngbyales</taxon>
        <taxon>Leptolyngbyaceae</taxon>
        <taxon>Leptolyngbya group</taxon>
        <taxon>Leptolyngbya</taxon>
    </lineage>
</organism>
<keyword evidence="3" id="KW-1185">Reference proteome</keyword>
<dbReference type="InterPro" id="IPR029058">
    <property type="entry name" value="AB_hydrolase_fold"/>
</dbReference>
<evidence type="ECO:0000259" key="1">
    <source>
        <dbReference type="Pfam" id="PF12146"/>
    </source>
</evidence>
<dbReference type="RefSeq" id="WP_193990401.1">
    <property type="nucleotide sequence ID" value="NZ_JADEXP010000008.1"/>
</dbReference>
<dbReference type="PANTHER" id="PTHR22753">
    <property type="entry name" value="TRANSMEMBRANE PROTEIN 68"/>
    <property type="match status" value="1"/>
</dbReference>
<dbReference type="EMBL" id="JADEXP010000008">
    <property type="protein sequence ID" value="MBE9065440.1"/>
    <property type="molecule type" value="Genomic_DNA"/>
</dbReference>
<reference evidence="2" key="1">
    <citation type="submission" date="2020-10" db="EMBL/GenBank/DDBJ databases">
        <authorList>
            <person name="Castelo-Branco R."/>
            <person name="Eusebio N."/>
            <person name="Adriana R."/>
            <person name="Vieira A."/>
            <person name="Brugerolle De Fraissinette N."/>
            <person name="Rezende De Castro R."/>
            <person name="Schneider M.P."/>
            <person name="Vasconcelos V."/>
            <person name="Leao P.N."/>
        </authorList>
    </citation>
    <scope>NUCLEOTIDE SEQUENCE</scope>
    <source>
        <strain evidence="2">LEGE 11479</strain>
    </source>
</reference>
<dbReference type="InterPro" id="IPR022742">
    <property type="entry name" value="Hydrolase_4"/>
</dbReference>
<dbReference type="Proteomes" id="UP000615026">
    <property type="component" value="Unassembled WGS sequence"/>
</dbReference>
<dbReference type="GO" id="GO:0016020">
    <property type="term" value="C:membrane"/>
    <property type="evidence" value="ECO:0007669"/>
    <property type="project" value="TreeGrafter"/>
</dbReference>
<comment type="caution">
    <text evidence="2">The sequence shown here is derived from an EMBL/GenBank/DDBJ whole genome shotgun (WGS) entry which is preliminary data.</text>
</comment>
<proteinExistence type="predicted"/>
<dbReference type="AlphaFoldDB" id="A0A928ZPQ2"/>
<dbReference type="Gene3D" id="3.40.50.1820">
    <property type="entry name" value="alpha/beta hydrolase"/>
    <property type="match status" value="1"/>
</dbReference>
<evidence type="ECO:0000313" key="2">
    <source>
        <dbReference type="EMBL" id="MBE9065440.1"/>
    </source>
</evidence>
<dbReference type="GO" id="GO:0016787">
    <property type="term" value="F:hydrolase activity"/>
    <property type="evidence" value="ECO:0007669"/>
    <property type="project" value="UniProtKB-KW"/>
</dbReference>
<accession>A0A928ZPQ2</accession>
<feature type="domain" description="Serine aminopeptidase S33" evidence="1">
    <location>
        <begin position="58"/>
        <end position="245"/>
    </location>
</feature>
<evidence type="ECO:0000313" key="3">
    <source>
        <dbReference type="Proteomes" id="UP000615026"/>
    </source>
</evidence>
<name>A0A928ZPQ2_LEPEC</name>
<sequence>MLTQSRAKLVVMSQVSNQLPLFVFLPGLDGSDVSLRNHFEALATVFDVRYFSIPDDSVDDWEGLVNRLVELLEPEKMSQPDRPIYLCGESFGACLALETVSHRPDLFDQLTLINPASSFNRRLWRSLGAAVVRRMPGKTYRVGALGLTPFLVASHRVAKHNRQALRGAMQRLTPETVAWRMSLLRDFRLNQAKLRRFKSPTLLVAATADRLLPSTAEVKRLAVELQRTQTITLDGSGHACLLERDISLFKILQQSQLIPEIKDATLPAAFVA</sequence>
<protein>
    <submittedName>
        <fullName evidence="2">Alpha/beta hydrolase</fullName>
    </submittedName>
</protein>
<dbReference type="SUPFAM" id="SSF53474">
    <property type="entry name" value="alpha/beta-Hydrolases"/>
    <property type="match status" value="1"/>
</dbReference>
<gene>
    <name evidence="2" type="ORF">IQ260_02100</name>
</gene>
<dbReference type="Pfam" id="PF12146">
    <property type="entry name" value="Hydrolase_4"/>
    <property type="match status" value="1"/>
</dbReference>
<dbReference type="PANTHER" id="PTHR22753:SF48">
    <property type="entry name" value="PHOSPHOLIPID_GLYCEROL ACYLTRANSFERASE DOMAIN-CONTAINING PROTEIN"/>
    <property type="match status" value="1"/>
</dbReference>
<keyword evidence="2" id="KW-0378">Hydrolase</keyword>